<name>F8LDP4_9BACT</name>
<dbReference type="AlphaFoldDB" id="F8LDP4"/>
<proteinExistence type="predicted"/>
<keyword evidence="1" id="KW-0812">Transmembrane</keyword>
<feature type="transmembrane region" description="Helical" evidence="1">
    <location>
        <begin position="12"/>
        <end position="31"/>
    </location>
</feature>
<evidence type="ECO:0000256" key="1">
    <source>
        <dbReference type="SAM" id="Phobius"/>
    </source>
</evidence>
<organism evidence="2">
    <name type="scientific">Waddlia chondrophila 2032/99</name>
    <dbReference type="NCBI Taxonomy" id="765953"/>
    <lineage>
        <taxon>Bacteria</taxon>
        <taxon>Pseudomonadati</taxon>
        <taxon>Chlamydiota</taxon>
        <taxon>Chlamydiia</taxon>
        <taxon>Parachlamydiales</taxon>
        <taxon>Waddliaceae</taxon>
        <taxon>Waddlia</taxon>
    </lineage>
</organism>
<dbReference type="EMBL" id="FR872653">
    <property type="protein sequence ID" value="CCB91533.1"/>
    <property type="molecule type" value="Genomic_DNA"/>
</dbReference>
<evidence type="ECO:0000313" key="2">
    <source>
        <dbReference type="EMBL" id="CCB91533.1"/>
    </source>
</evidence>
<gene>
    <name evidence="2" type="ORF">WCH_AD02750</name>
</gene>
<sequence length="74" mass="8883">MKKNNLNIFDRVKEFIFSLFFSFFCLCFLVASFYNFLSGNTLECLCLLLFLLICMLKKWKDDIEIYLSTLQKNE</sequence>
<keyword evidence="1" id="KW-1133">Transmembrane helix</keyword>
<protein>
    <submittedName>
        <fullName evidence="2">Uncharacterized protein</fullName>
    </submittedName>
</protein>
<accession>F8LDP4</accession>
<reference evidence="2" key="1">
    <citation type="submission" date="2011-05" db="EMBL/GenBank/DDBJ databases">
        <title>Unity in variety -- the pan-genome of the Chlamydiae.</title>
        <authorList>
            <person name="Collingro A."/>
            <person name="Tischler P."/>
            <person name="Weinmaier T."/>
            <person name="Penz T."/>
            <person name="Heinz E."/>
            <person name="Brunham R.C."/>
            <person name="Read T.D."/>
            <person name="Bavoil P.M."/>
            <person name="Sachse K."/>
            <person name="Kahane S."/>
            <person name="Friedman M.G."/>
            <person name="Rattei T."/>
            <person name="Myers G.S.A."/>
            <person name="Horn M."/>
        </authorList>
    </citation>
    <scope>NUCLEOTIDE SEQUENCE</scope>
    <source>
        <strain evidence="2">2032/99</strain>
    </source>
</reference>
<keyword evidence="1" id="KW-0472">Membrane</keyword>